<proteinExistence type="predicted"/>
<gene>
    <name evidence="2" type="ORF">MONAX_5E003364</name>
</gene>
<sequence length="67" mass="6993">YQTSQQVSVDNGGQVIGDGWECERSHHQEAAGNLGGQQHSPWTEQLGAGKAGGACPEGEGTYHGQVD</sequence>
<protein>
    <submittedName>
        <fullName evidence="2">Uncharacterized protein</fullName>
    </submittedName>
</protein>
<organism evidence="2 3">
    <name type="scientific">Marmota monax</name>
    <name type="common">Woodchuck</name>
    <dbReference type="NCBI Taxonomy" id="9995"/>
    <lineage>
        <taxon>Eukaryota</taxon>
        <taxon>Metazoa</taxon>
        <taxon>Chordata</taxon>
        <taxon>Craniata</taxon>
        <taxon>Vertebrata</taxon>
        <taxon>Euteleostomi</taxon>
        <taxon>Mammalia</taxon>
        <taxon>Eutheria</taxon>
        <taxon>Euarchontoglires</taxon>
        <taxon>Glires</taxon>
        <taxon>Rodentia</taxon>
        <taxon>Sciuromorpha</taxon>
        <taxon>Sciuridae</taxon>
        <taxon>Xerinae</taxon>
        <taxon>Marmotini</taxon>
        <taxon>Marmota</taxon>
    </lineage>
</organism>
<evidence type="ECO:0000313" key="2">
    <source>
        <dbReference type="EMBL" id="VTJ57041.1"/>
    </source>
</evidence>
<feature type="compositionally biased region" description="Polar residues" evidence="1">
    <location>
        <begin position="1"/>
        <end position="11"/>
    </location>
</feature>
<comment type="caution">
    <text evidence="2">The sequence shown here is derived from an EMBL/GenBank/DDBJ whole genome shotgun (WGS) entry which is preliminary data.</text>
</comment>
<name>A0A5E4AJW2_MARMO</name>
<evidence type="ECO:0000256" key="1">
    <source>
        <dbReference type="SAM" id="MobiDB-lite"/>
    </source>
</evidence>
<keyword evidence="3" id="KW-1185">Reference proteome</keyword>
<dbReference type="Proteomes" id="UP000335636">
    <property type="component" value="Unassembled WGS sequence"/>
</dbReference>
<feature type="region of interest" description="Disordered" evidence="1">
    <location>
        <begin position="1"/>
        <end position="67"/>
    </location>
</feature>
<dbReference type="EMBL" id="CABDUW010000073">
    <property type="protein sequence ID" value="VTJ57041.1"/>
    <property type="molecule type" value="Genomic_DNA"/>
</dbReference>
<feature type="non-terminal residue" evidence="2">
    <location>
        <position position="1"/>
    </location>
</feature>
<accession>A0A5E4AJW2</accession>
<reference evidence="2" key="1">
    <citation type="submission" date="2019-04" db="EMBL/GenBank/DDBJ databases">
        <authorList>
            <person name="Alioto T."/>
            <person name="Alioto T."/>
        </authorList>
    </citation>
    <scope>NUCLEOTIDE SEQUENCE [LARGE SCALE GENOMIC DNA]</scope>
</reference>
<dbReference type="AlphaFoldDB" id="A0A5E4AJW2"/>
<evidence type="ECO:0000313" key="3">
    <source>
        <dbReference type="Proteomes" id="UP000335636"/>
    </source>
</evidence>
<feature type="non-terminal residue" evidence="2">
    <location>
        <position position="67"/>
    </location>
</feature>